<accession>A0A7T3X1E6</accession>
<protein>
    <submittedName>
        <fullName evidence="1">Uncharacterized protein</fullName>
    </submittedName>
</protein>
<dbReference type="AlphaFoldDB" id="A0A7T3X1E6"/>
<dbReference type="EMBL" id="CP065937">
    <property type="protein sequence ID" value="QQA60415.1"/>
    <property type="molecule type" value="Genomic_DNA"/>
</dbReference>
<proteinExistence type="predicted"/>
<gene>
    <name evidence="1" type="ORF">JC965_20255</name>
</gene>
<name>A0A7T3X1E6_AERCA</name>
<evidence type="ECO:0000313" key="1">
    <source>
        <dbReference type="EMBL" id="QQA60415.1"/>
    </source>
</evidence>
<dbReference type="RefSeq" id="WP_198497476.1">
    <property type="nucleotide sequence ID" value="NZ_JBJGVZ010000073.1"/>
</dbReference>
<sequence length="314" mass="35860">MTAIFIGQPARGIIDPEALLSQIPGLSQRSTRRFSQYVRQAIDNLRQVQGLDLPEVPEPDNGLGTWTPLQALAVLTYGPSSHLNLRLIAEIEQLTGLELPHDERQSRHEAAFYVEYLTPLLTCFEEQQPGLRIEVIPQFTCGPYRIDFRVDLQWFDPDGKYFDKPIRQAVYLLEFDEAYHLEPVNRQADHQRDAYIEQQTGLRPLRIRHKEQELWATICRTQGRILSVEEYLQGLLGAMAEPGKGPHIDITRESAQSAYTCDSAGYLRYPAQPGRDLKAIAERLGWRLSQRHSGNLAYHRLTPPRVTANRHISG</sequence>
<reference evidence="1" key="1">
    <citation type="submission" date="2020-12" db="EMBL/GenBank/DDBJ databases">
        <title>GES Beta-lactamases isolated from hospital effluents in Brazil.</title>
        <authorList>
            <person name="Conte D."/>
            <person name="Mesa D."/>
            <person name="Palmeiro J.K."/>
            <person name="Dalla-Costa L.M."/>
        </authorList>
    </citation>
    <scope>NUCLEOTIDE SEQUENCE [LARGE SCALE GENOMIC DNA]</scope>
    <source>
        <strain evidence="1">Aero21</strain>
    </source>
</reference>
<organism evidence="1">
    <name type="scientific">Aeromonas caviae</name>
    <name type="common">Aeromonas punctata</name>
    <dbReference type="NCBI Taxonomy" id="648"/>
    <lineage>
        <taxon>Bacteria</taxon>
        <taxon>Pseudomonadati</taxon>
        <taxon>Pseudomonadota</taxon>
        <taxon>Gammaproteobacteria</taxon>
        <taxon>Aeromonadales</taxon>
        <taxon>Aeromonadaceae</taxon>
        <taxon>Aeromonas</taxon>
    </lineage>
</organism>